<dbReference type="NCBIfam" id="TIGR00755">
    <property type="entry name" value="ksgA"/>
    <property type="match status" value="1"/>
</dbReference>
<evidence type="ECO:0000259" key="9">
    <source>
        <dbReference type="SMART" id="SM00650"/>
    </source>
</evidence>
<evidence type="ECO:0000313" key="11">
    <source>
        <dbReference type="Proteomes" id="UP000321629"/>
    </source>
</evidence>
<comment type="subcellular location">
    <subcellularLocation>
        <location evidence="7">Cytoplasm</location>
    </subcellularLocation>
</comment>
<dbReference type="InterPro" id="IPR001737">
    <property type="entry name" value="KsgA/Erm"/>
</dbReference>
<evidence type="ECO:0000256" key="8">
    <source>
        <dbReference type="PROSITE-ProRule" id="PRU01026"/>
    </source>
</evidence>
<name>A0A5C7E042_9BACT</name>
<evidence type="ECO:0000256" key="7">
    <source>
        <dbReference type="HAMAP-Rule" id="MF_00607"/>
    </source>
</evidence>
<feature type="binding site" evidence="7 8">
    <location>
        <position position="59"/>
    </location>
    <ligand>
        <name>S-adenosyl-L-methionine</name>
        <dbReference type="ChEBI" id="CHEBI:59789"/>
    </ligand>
</feature>
<dbReference type="Proteomes" id="UP000321629">
    <property type="component" value="Unassembled WGS sequence"/>
</dbReference>
<evidence type="ECO:0000256" key="1">
    <source>
        <dbReference type="ARBA" id="ARBA00022490"/>
    </source>
</evidence>
<accession>A0A5C7E042</accession>
<evidence type="ECO:0000256" key="5">
    <source>
        <dbReference type="ARBA" id="ARBA00022691"/>
    </source>
</evidence>
<dbReference type="AlphaFoldDB" id="A0A5C7E042"/>
<dbReference type="SUPFAM" id="SSF53335">
    <property type="entry name" value="S-adenosyl-L-methionine-dependent methyltransferases"/>
    <property type="match status" value="1"/>
</dbReference>
<dbReference type="CDD" id="cd02440">
    <property type="entry name" value="AdoMet_MTases"/>
    <property type="match status" value="1"/>
</dbReference>
<keyword evidence="6 7" id="KW-0694">RNA-binding</keyword>
<organism evidence="10 11">
    <name type="scientific">Campylobacter volucris</name>
    <dbReference type="NCBI Taxonomy" id="1031542"/>
    <lineage>
        <taxon>Bacteria</taxon>
        <taxon>Pseudomonadati</taxon>
        <taxon>Campylobacterota</taxon>
        <taxon>Epsilonproteobacteria</taxon>
        <taxon>Campylobacterales</taxon>
        <taxon>Campylobacteraceae</taxon>
        <taxon>Campylobacter</taxon>
    </lineage>
</organism>
<dbReference type="InterPro" id="IPR029063">
    <property type="entry name" value="SAM-dependent_MTases_sf"/>
</dbReference>
<dbReference type="InterPro" id="IPR011530">
    <property type="entry name" value="rRNA_adenine_dimethylase"/>
</dbReference>
<keyword evidence="5 7" id="KW-0949">S-adenosyl-L-methionine</keyword>
<evidence type="ECO:0000256" key="2">
    <source>
        <dbReference type="ARBA" id="ARBA00022552"/>
    </source>
</evidence>
<dbReference type="RefSeq" id="WP_147555602.1">
    <property type="nucleotide sequence ID" value="NZ_VOWJ01000023.1"/>
</dbReference>
<feature type="binding site" evidence="7 8">
    <location>
        <position position="107"/>
    </location>
    <ligand>
        <name>S-adenosyl-L-methionine</name>
        <dbReference type="ChEBI" id="CHEBI:59789"/>
    </ligand>
</feature>
<dbReference type="PANTHER" id="PTHR11727:SF7">
    <property type="entry name" value="DIMETHYLADENOSINE TRANSFERASE-RELATED"/>
    <property type="match status" value="1"/>
</dbReference>
<keyword evidence="2 7" id="KW-0698">rRNA processing</keyword>
<keyword evidence="4 7" id="KW-0808">Transferase</keyword>
<dbReference type="PROSITE" id="PS51689">
    <property type="entry name" value="SAM_RNA_A_N6_MT"/>
    <property type="match status" value="1"/>
</dbReference>
<feature type="binding site" evidence="7 8">
    <location>
        <position position="87"/>
    </location>
    <ligand>
        <name>S-adenosyl-L-methionine</name>
        <dbReference type="ChEBI" id="CHEBI:59789"/>
    </ligand>
</feature>
<dbReference type="PANTHER" id="PTHR11727">
    <property type="entry name" value="DIMETHYLADENOSINE TRANSFERASE"/>
    <property type="match status" value="1"/>
</dbReference>
<comment type="catalytic activity">
    <reaction evidence="7">
        <text>adenosine(1518)/adenosine(1519) in 16S rRNA + 4 S-adenosyl-L-methionine = N(6)-dimethyladenosine(1518)/N(6)-dimethyladenosine(1519) in 16S rRNA + 4 S-adenosyl-L-homocysteine + 4 H(+)</text>
        <dbReference type="Rhea" id="RHEA:19609"/>
        <dbReference type="Rhea" id="RHEA-COMP:10232"/>
        <dbReference type="Rhea" id="RHEA-COMP:10233"/>
        <dbReference type="ChEBI" id="CHEBI:15378"/>
        <dbReference type="ChEBI" id="CHEBI:57856"/>
        <dbReference type="ChEBI" id="CHEBI:59789"/>
        <dbReference type="ChEBI" id="CHEBI:74411"/>
        <dbReference type="ChEBI" id="CHEBI:74493"/>
        <dbReference type="EC" id="2.1.1.182"/>
    </reaction>
</comment>
<dbReference type="HAMAP" id="MF_00607">
    <property type="entry name" value="16SrRNA_methyltr_A"/>
    <property type="match status" value="1"/>
</dbReference>
<dbReference type="InterPro" id="IPR023165">
    <property type="entry name" value="rRNA_Ade_diMease-like_C"/>
</dbReference>
<dbReference type="EC" id="2.1.1.182" evidence="7"/>
<proteinExistence type="inferred from homology"/>
<comment type="similarity">
    <text evidence="7">Belongs to the class I-like SAM-binding methyltransferase superfamily. rRNA adenine N(6)-methyltransferase family. RsmA subfamily.</text>
</comment>
<feature type="binding site" evidence="7 8">
    <location>
        <position position="13"/>
    </location>
    <ligand>
        <name>S-adenosyl-L-methionine</name>
        <dbReference type="ChEBI" id="CHEBI:59789"/>
    </ligand>
</feature>
<evidence type="ECO:0000256" key="3">
    <source>
        <dbReference type="ARBA" id="ARBA00022603"/>
    </source>
</evidence>
<comment type="function">
    <text evidence="7">Specifically dimethylates two adjacent adenosines (A1518 and A1519) in the loop of a conserved hairpin near the 3'-end of 16S rRNA in the 30S particle. May play a critical role in biogenesis of 30S subunits.</text>
</comment>
<evidence type="ECO:0000256" key="6">
    <source>
        <dbReference type="ARBA" id="ARBA00022884"/>
    </source>
</evidence>
<dbReference type="Gene3D" id="3.40.50.150">
    <property type="entry name" value="Vaccinia Virus protein VP39"/>
    <property type="match status" value="1"/>
</dbReference>
<comment type="caution">
    <text evidence="10">The sequence shown here is derived from an EMBL/GenBank/DDBJ whole genome shotgun (WGS) entry which is preliminary data.</text>
</comment>
<dbReference type="InterPro" id="IPR020596">
    <property type="entry name" value="rRNA_Ade_Mease_Trfase_CS"/>
</dbReference>
<dbReference type="Gene3D" id="1.10.8.100">
    <property type="entry name" value="Ribosomal RNA adenine dimethylase-like, domain 2"/>
    <property type="match status" value="1"/>
</dbReference>
<gene>
    <name evidence="7 10" type="primary">rsmA</name>
    <name evidence="7" type="synonym">ksgA</name>
    <name evidence="10" type="ORF">FPD38_04760</name>
</gene>
<dbReference type="SMART" id="SM00650">
    <property type="entry name" value="rADc"/>
    <property type="match status" value="1"/>
</dbReference>
<dbReference type="PROSITE" id="PS01131">
    <property type="entry name" value="RRNA_A_DIMETH"/>
    <property type="match status" value="1"/>
</dbReference>
<dbReference type="GO" id="GO:0003723">
    <property type="term" value="F:RNA binding"/>
    <property type="evidence" value="ECO:0007669"/>
    <property type="project" value="UniProtKB-UniRule"/>
</dbReference>
<feature type="binding site" evidence="7 8">
    <location>
        <position position="11"/>
    </location>
    <ligand>
        <name>S-adenosyl-L-methionine</name>
        <dbReference type="ChEBI" id="CHEBI:59789"/>
    </ligand>
</feature>
<dbReference type="GO" id="GO:0005829">
    <property type="term" value="C:cytosol"/>
    <property type="evidence" value="ECO:0007669"/>
    <property type="project" value="TreeGrafter"/>
</dbReference>
<evidence type="ECO:0000313" key="10">
    <source>
        <dbReference type="EMBL" id="TXE88149.1"/>
    </source>
</evidence>
<protein>
    <recommendedName>
        <fullName evidence="7">Ribosomal RNA small subunit methyltransferase A</fullName>
        <ecNumber evidence="7">2.1.1.182</ecNumber>
    </recommendedName>
    <alternativeName>
        <fullName evidence="7">16S rRNA (adenine(1518)-N(6)/adenine(1519)-N(6))-dimethyltransferase</fullName>
    </alternativeName>
    <alternativeName>
        <fullName evidence="7">16S rRNA dimethyladenosine transferase</fullName>
    </alternativeName>
    <alternativeName>
        <fullName evidence="7">16S rRNA dimethylase</fullName>
    </alternativeName>
    <alternativeName>
        <fullName evidence="7">S-adenosylmethionine-6-N', N'-adenosyl(rRNA) dimethyltransferase</fullName>
    </alternativeName>
</protein>
<feature type="domain" description="Ribosomal RNA adenine methylase transferase N-terminal" evidence="9">
    <location>
        <begin position="18"/>
        <end position="191"/>
    </location>
</feature>
<keyword evidence="3 7" id="KW-0489">Methyltransferase</keyword>
<dbReference type="EMBL" id="VOWJ01000023">
    <property type="protein sequence ID" value="TXE88149.1"/>
    <property type="molecule type" value="Genomic_DNA"/>
</dbReference>
<sequence>MIKAKKHFGQNFLCDKGVIMKITQAIPKDTTNIVEIGPGLGDLTQELLKIPQVQLRAYEIDKDLIPILDKKFQNEIQGGNFELIHKDASLAFENGNLSKKEYFLVANLPYYVATNLILQALEDNKCLGLIVMVQKEVAQKFCANFKESNFSALSVLCELICKRNLLFEIKSESFNPPPKVTSAVMKLKKIATYEQKIENLEDFKAFLRICFQNPRKQLISNFKDKKEKILEIFNTLKIMPTSRAHEISVDQYLKIFKYLKDNYERGKQNFRAK</sequence>
<dbReference type="InterPro" id="IPR020598">
    <property type="entry name" value="rRNA_Ade_methylase_Trfase_N"/>
</dbReference>
<keyword evidence="1 7" id="KW-0963">Cytoplasm</keyword>
<evidence type="ECO:0000256" key="4">
    <source>
        <dbReference type="ARBA" id="ARBA00022679"/>
    </source>
</evidence>
<reference evidence="10 11" key="1">
    <citation type="submission" date="2019-07" db="EMBL/GenBank/DDBJ databases">
        <title>Rapid identification of Enteric Bacteria from Whole Genome Sequences (WGS) using Average Nucleotide Identity (ANI).</title>
        <authorList>
            <person name="Lane C."/>
        </authorList>
    </citation>
    <scope>NUCLEOTIDE SEQUENCE [LARGE SCALE GENOMIC DNA]</scope>
    <source>
        <strain evidence="10 11">2016D-0084</strain>
    </source>
</reference>
<dbReference type="GO" id="GO:0052908">
    <property type="term" value="F:16S rRNA (adenine(1518)-N(6)/adenine(1519)-N(6))-dimethyltransferase activity"/>
    <property type="evidence" value="ECO:0007669"/>
    <property type="project" value="UniProtKB-EC"/>
</dbReference>
<feature type="binding site" evidence="7 8">
    <location>
        <position position="37"/>
    </location>
    <ligand>
        <name>S-adenosyl-L-methionine</name>
        <dbReference type="ChEBI" id="CHEBI:59789"/>
    </ligand>
</feature>
<dbReference type="Pfam" id="PF00398">
    <property type="entry name" value="RrnaAD"/>
    <property type="match status" value="1"/>
</dbReference>